<dbReference type="AlphaFoldDB" id="A0A091C6G8"/>
<evidence type="ECO:0008006" key="4">
    <source>
        <dbReference type="Google" id="ProtNLM"/>
    </source>
</evidence>
<organism evidence="2 3">
    <name type="scientific">Arenimonas malthae CC-JY-1</name>
    <dbReference type="NCBI Taxonomy" id="1384054"/>
    <lineage>
        <taxon>Bacteria</taxon>
        <taxon>Pseudomonadati</taxon>
        <taxon>Pseudomonadota</taxon>
        <taxon>Gammaproteobacteria</taxon>
        <taxon>Lysobacterales</taxon>
        <taxon>Lysobacteraceae</taxon>
        <taxon>Arenimonas</taxon>
    </lineage>
</organism>
<name>A0A091C6G8_9GAMM</name>
<dbReference type="PANTHER" id="PTHR37310">
    <property type="entry name" value="CYTOPLASMIC PROTEIN-RELATED"/>
    <property type="match status" value="1"/>
</dbReference>
<accession>A0A091C6G8</accession>
<reference evidence="2 3" key="1">
    <citation type="submission" date="2013-09" db="EMBL/GenBank/DDBJ databases">
        <title>Genome sequencing of Arenimonas malthae.</title>
        <authorList>
            <person name="Chen F."/>
            <person name="Wang G."/>
        </authorList>
    </citation>
    <scope>NUCLEOTIDE SEQUENCE [LARGE SCALE GENOMIC DNA]</scope>
    <source>
        <strain evidence="2 3">CC-JY-1</strain>
    </source>
</reference>
<proteinExistence type="predicted"/>
<dbReference type="Proteomes" id="UP000029392">
    <property type="component" value="Unassembled WGS sequence"/>
</dbReference>
<dbReference type="PATRIC" id="fig|1384054.3.peg.69"/>
<sequence>MLRQGTGRVADVPSPPPKEPLMHQLSSEMQACIRSCLDCYQHCQHMALTTCLEKGGDHVAPDHFRLMIDCAEACRAAAALMINHSPYHAEFCRLCAQICRDCAASCEELDGMEACVRACRQCAQACEAMAASP</sequence>
<evidence type="ECO:0000313" key="3">
    <source>
        <dbReference type="Proteomes" id="UP000029392"/>
    </source>
</evidence>
<comment type="caution">
    <text evidence="2">The sequence shown here is derived from an EMBL/GenBank/DDBJ whole genome shotgun (WGS) entry which is preliminary data.</text>
</comment>
<dbReference type="EMBL" id="AVCH01000001">
    <property type="protein sequence ID" value="KFN52260.1"/>
    <property type="molecule type" value="Genomic_DNA"/>
</dbReference>
<gene>
    <name evidence="2" type="ORF">N790_00390</name>
</gene>
<dbReference type="InterPro" id="IPR044543">
    <property type="entry name" value="YHJQ-like"/>
</dbReference>
<evidence type="ECO:0000313" key="2">
    <source>
        <dbReference type="EMBL" id="KFN52260.1"/>
    </source>
</evidence>
<dbReference type="Pfam" id="PF03860">
    <property type="entry name" value="Csp"/>
    <property type="match status" value="1"/>
</dbReference>
<keyword evidence="3" id="KW-1185">Reference proteome</keyword>
<dbReference type="CDD" id="cd08026">
    <property type="entry name" value="DUF326"/>
    <property type="match status" value="1"/>
</dbReference>
<dbReference type="Gene3D" id="1.20.1270.360">
    <property type="match status" value="1"/>
</dbReference>
<dbReference type="STRING" id="1384054.N790_00390"/>
<dbReference type="eggNOG" id="ENOG5030Q5M">
    <property type="taxonomic scope" value="Bacteria"/>
</dbReference>
<protein>
    <recommendedName>
        <fullName evidence="4">Ferredoxin</fullName>
    </recommendedName>
</protein>
<feature type="region of interest" description="Disordered" evidence="1">
    <location>
        <begin position="1"/>
        <end position="20"/>
    </location>
</feature>
<dbReference type="InterPro" id="IPR005560">
    <property type="entry name" value="Csp_YhjQ"/>
</dbReference>
<dbReference type="PANTHER" id="PTHR37310:SF1">
    <property type="entry name" value="CYTOPLASMIC PROTEIN"/>
    <property type="match status" value="1"/>
</dbReference>
<evidence type="ECO:0000256" key="1">
    <source>
        <dbReference type="SAM" id="MobiDB-lite"/>
    </source>
</evidence>